<name>A0A7S2TGF8_9EUKA</name>
<dbReference type="InterPro" id="IPR012674">
    <property type="entry name" value="Calycin"/>
</dbReference>
<organism evidence="1">
    <name type="scientific">Lotharella oceanica</name>
    <dbReference type="NCBI Taxonomy" id="641309"/>
    <lineage>
        <taxon>Eukaryota</taxon>
        <taxon>Sar</taxon>
        <taxon>Rhizaria</taxon>
        <taxon>Cercozoa</taxon>
        <taxon>Chlorarachniophyceae</taxon>
        <taxon>Lotharella</taxon>
    </lineage>
</organism>
<dbReference type="AlphaFoldDB" id="A0A7S2TGF8"/>
<dbReference type="EMBL" id="HBHP01003393">
    <property type="protein sequence ID" value="CAD9748260.1"/>
    <property type="molecule type" value="Transcribed_RNA"/>
</dbReference>
<reference evidence="1" key="1">
    <citation type="submission" date="2021-01" db="EMBL/GenBank/DDBJ databases">
        <authorList>
            <person name="Corre E."/>
            <person name="Pelletier E."/>
            <person name="Niang G."/>
            <person name="Scheremetjew M."/>
            <person name="Finn R."/>
            <person name="Kale V."/>
            <person name="Holt S."/>
            <person name="Cochrane G."/>
            <person name="Meng A."/>
            <person name="Brown T."/>
            <person name="Cohen L."/>
        </authorList>
    </citation>
    <scope>NUCLEOTIDE SEQUENCE</scope>
    <source>
        <strain evidence="1">CCMP622</strain>
    </source>
</reference>
<accession>A0A7S2TGF8</accession>
<gene>
    <name evidence="1" type="ORF">LSP00402_LOCUS2148</name>
</gene>
<protein>
    <submittedName>
        <fullName evidence="1">Uncharacterized protein</fullName>
    </submittedName>
</protein>
<sequence>MAGRWYLTGYSGGISRAFQSCQVVERSVGYHHAINERVTGRFGPFPFSFNRRYEAQNARGVYRRFADYPLLGIVKVTTVVLDVVRDWWNGYQAVIEYACLVALGGFRFQEVRVLTRDREISPSTLDLVDSILRQSGLEVRVTPLDHMRCPRTDRGPGWE</sequence>
<dbReference type="SUPFAM" id="SSF50814">
    <property type="entry name" value="Lipocalins"/>
    <property type="match status" value="1"/>
</dbReference>
<evidence type="ECO:0000313" key="1">
    <source>
        <dbReference type="EMBL" id="CAD9748260.1"/>
    </source>
</evidence>
<proteinExistence type="predicted"/>